<reference evidence="1" key="1">
    <citation type="journal article" date="2015" name="Nature">
        <title>Complex archaea that bridge the gap between prokaryotes and eukaryotes.</title>
        <authorList>
            <person name="Spang A."/>
            <person name="Saw J.H."/>
            <person name="Jorgensen S.L."/>
            <person name="Zaremba-Niedzwiedzka K."/>
            <person name="Martijn J."/>
            <person name="Lind A.E."/>
            <person name="van Eijk R."/>
            <person name="Schleper C."/>
            <person name="Guy L."/>
            <person name="Ettema T.J."/>
        </authorList>
    </citation>
    <scope>NUCLEOTIDE SEQUENCE</scope>
</reference>
<organism evidence="1">
    <name type="scientific">marine sediment metagenome</name>
    <dbReference type="NCBI Taxonomy" id="412755"/>
    <lineage>
        <taxon>unclassified sequences</taxon>
        <taxon>metagenomes</taxon>
        <taxon>ecological metagenomes</taxon>
    </lineage>
</organism>
<name>A0A0F9J497_9ZZZZ</name>
<gene>
    <name evidence="1" type="ORF">LCGC14_1869060</name>
</gene>
<accession>A0A0F9J497</accession>
<dbReference type="SUPFAM" id="SSF50965">
    <property type="entry name" value="Galactose oxidase, central domain"/>
    <property type="match status" value="1"/>
</dbReference>
<dbReference type="InterPro" id="IPR011043">
    <property type="entry name" value="Gal_Oxase/kelch_b-propeller"/>
</dbReference>
<proteinExistence type="predicted"/>
<sequence length="284" mass="32826">MSDQTSPIAFLGHAYGSTTYDSDRRKYVVIYTNISYVNAVIKQRQQWLGVPREKWGRIYSNGKLNSSAKHPLFWDVAAGKWERRFVTAPGGFDHKREDGVAQYIPSLKKTLFAIRDQVWLYDYRTNTWSGSAKTGCPIKGYENGCYDPKRKRLYIAREKNFAYYDIPAKRWTLVKAAGQPETFYSTNGVCLTYDTAADVVLYHYRKPHGTIAAYEPDANRWVRPAKGTFPTKKIRSLRYMLLNSFYHPELNVHFYYLAGDSRNKPTTMLAYRYKRAKAAAPSAR</sequence>
<comment type="caution">
    <text evidence="1">The sequence shown here is derived from an EMBL/GenBank/DDBJ whole genome shotgun (WGS) entry which is preliminary data.</text>
</comment>
<protein>
    <submittedName>
        <fullName evidence="1">Uncharacterized protein</fullName>
    </submittedName>
</protein>
<dbReference type="AlphaFoldDB" id="A0A0F9J497"/>
<evidence type="ECO:0000313" key="1">
    <source>
        <dbReference type="EMBL" id="KKL94002.1"/>
    </source>
</evidence>
<dbReference type="EMBL" id="LAZR01019041">
    <property type="protein sequence ID" value="KKL94002.1"/>
    <property type="molecule type" value="Genomic_DNA"/>
</dbReference>